<name>A0ABX2P9W7_9PROT</name>
<gene>
    <name evidence="1" type="ORF">HW542_15700</name>
</gene>
<dbReference type="Proteomes" id="UP001516351">
    <property type="component" value="Unassembled WGS sequence"/>
</dbReference>
<evidence type="ECO:0008006" key="3">
    <source>
        <dbReference type="Google" id="ProtNLM"/>
    </source>
</evidence>
<reference evidence="1 2" key="1">
    <citation type="submission" date="2020-06" db="EMBL/GenBank/DDBJ databases">
        <title>Synonyms of Asaia species.</title>
        <authorList>
            <person name="Sombolestani A."/>
        </authorList>
    </citation>
    <scope>NUCLEOTIDE SEQUENCE [LARGE SCALE GENOMIC DNA]</scope>
    <source>
        <strain evidence="1 2">LMG 27047</strain>
    </source>
</reference>
<comment type="caution">
    <text evidence="1">The sequence shown here is derived from an EMBL/GenBank/DDBJ whole genome shotgun (WGS) entry which is preliminary data.</text>
</comment>
<evidence type="ECO:0000313" key="2">
    <source>
        <dbReference type="Proteomes" id="UP001516351"/>
    </source>
</evidence>
<organism evidence="1 2">
    <name type="scientific">Asaia spathodeae</name>
    <dbReference type="NCBI Taxonomy" id="657016"/>
    <lineage>
        <taxon>Bacteria</taxon>
        <taxon>Pseudomonadati</taxon>
        <taxon>Pseudomonadota</taxon>
        <taxon>Alphaproteobacteria</taxon>
        <taxon>Acetobacterales</taxon>
        <taxon>Acetobacteraceae</taxon>
        <taxon>Asaia</taxon>
    </lineage>
</organism>
<proteinExistence type="predicted"/>
<sequence>MSIRDRVIYLDGVNGASSELFGIDEIRTASYFGPGNPADEVFFALSHASHIGRKKLRSCYIRWALTINALHAAHDRYENNPDIALQVWFIRQKSIFAPRLDPMLTLDNDKTKKNTRKCIDVISAYGIYDIYGCFEEIIFDLYEVYLRYLPNQLLQGDEYRELRRMYRNRHESDAARIEWETAFSRRLEDWRRKKTYSPLAKTFEALLGDVNLLKIGCFSDGANLNGVIRVIDIAAELRNIITHGGHTVTDRLDALCLGGADMLFPFKKGMEIVVSRNEFSAVEFYFDKTIFDINASINKIITD</sequence>
<evidence type="ECO:0000313" key="1">
    <source>
        <dbReference type="EMBL" id="NVN48244.1"/>
    </source>
</evidence>
<keyword evidence="2" id="KW-1185">Reference proteome</keyword>
<protein>
    <recommendedName>
        <fullName evidence="3">MAE-28990/MAE-18760-like HEPN domain-containing protein</fullName>
    </recommendedName>
</protein>
<dbReference type="EMBL" id="JABXXV010000012">
    <property type="protein sequence ID" value="NVN48244.1"/>
    <property type="molecule type" value="Genomic_DNA"/>
</dbReference>
<accession>A0ABX2P9W7</accession>
<dbReference type="RefSeq" id="WP_267311727.1">
    <property type="nucleotide sequence ID" value="NZ_JABXXV010000012.1"/>
</dbReference>